<feature type="compositionally biased region" description="Gly residues" evidence="1">
    <location>
        <begin position="18"/>
        <end position="28"/>
    </location>
</feature>
<evidence type="ECO:0000313" key="2">
    <source>
        <dbReference type="EMBL" id="CAA9346733.1"/>
    </source>
</evidence>
<feature type="compositionally biased region" description="Basic and acidic residues" evidence="1">
    <location>
        <begin position="231"/>
        <end position="245"/>
    </location>
</feature>
<feature type="compositionally biased region" description="Basic and acidic residues" evidence="1">
    <location>
        <begin position="194"/>
        <end position="209"/>
    </location>
</feature>
<feature type="compositionally biased region" description="Low complexity" evidence="1">
    <location>
        <begin position="81"/>
        <end position="92"/>
    </location>
</feature>
<feature type="compositionally biased region" description="Basic and acidic residues" evidence="1">
    <location>
        <begin position="272"/>
        <end position="294"/>
    </location>
</feature>
<accession>A0A6J4M061</accession>
<evidence type="ECO:0000256" key="1">
    <source>
        <dbReference type="SAM" id="MobiDB-lite"/>
    </source>
</evidence>
<dbReference type="AlphaFoldDB" id="A0A6J4M061"/>
<feature type="compositionally biased region" description="Basic residues" evidence="1">
    <location>
        <begin position="454"/>
        <end position="471"/>
    </location>
</feature>
<feature type="compositionally biased region" description="Basic residues" evidence="1">
    <location>
        <begin position="171"/>
        <end position="193"/>
    </location>
</feature>
<feature type="compositionally biased region" description="Low complexity" evidence="1">
    <location>
        <begin position="1"/>
        <end position="17"/>
    </location>
</feature>
<feature type="compositionally biased region" description="Basic residues" evidence="1">
    <location>
        <begin position="313"/>
        <end position="327"/>
    </location>
</feature>
<feature type="compositionally biased region" description="Gly residues" evidence="1">
    <location>
        <begin position="47"/>
        <end position="64"/>
    </location>
</feature>
<feature type="region of interest" description="Disordered" evidence="1">
    <location>
        <begin position="447"/>
        <end position="471"/>
    </location>
</feature>
<feature type="compositionally biased region" description="Basic residues" evidence="1">
    <location>
        <begin position="390"/>
        <end position="409"/>
    </location>
</feature>
<feature type="region of interest" description="Disordered" evidence="1">
    <location>
        <begin position="79"/>
        <end position="435"/>
    </location>
</feature>
<name>A0A6J4M061_9BACT</name>
<gene>
    <name evidence="2" type="ORF">AVDCRST_MAG68-3966</name>
</gene>
<feature type="compositionally biased region" description="Basic and acidic residues" evidence="1">
    <location>
        <begin position="377"/>
        <end position="389"/>
    </location>
</feature>
<organism evidence="2">
    <name type="scientific">uncultured Gemmatimonadota bacterium</name>
    <dbReference type="NCBI Taxonomy" id="203437"/>
    <lineage>
        <taxon>Bacteria</taxon>
        <taxon>Pseudomonadati</taxon>
        <taxon>Gemmatimonadota</taxon>
        <taxon>environmental samples</taxon>
    </lineage>
</organism>
<proteinExistence type="predicted"/>
<feature type="non-terminal residue" evidence="2">
    <location>
        <position position="471"/>
    </location>
</feature>
<dbReference type="EMBL" id="CADCTW010000161">
    <property type="protein sequence ID" value="CAA9346733.1"/>
    <property type="molecule type" value="Genomic_DNA"/>
</dbReference>
<feature type="region of interest" description="Disordered" evidence="1">
    <location>
        <begin position="1"/>
        <end position="66"/>
    </location>
</feature>
<protein>
    <submittedName>
        <fullName evidence="2">Sodium-dependent anion transporter family</fullName>
    </submittedName>
</protein>
<reference evidence="2" key="1">
    <citation type="submission" date="2020-02" db="EMBL/GenBank/DDBJ databases">
        <authorList>
            <person name="Meier V. D."/>
        </authorList>
    </citation>
    <scope>NUCLEOTIDE SEQUENCE</scope>
    <source>
        <strain evidence="2">AVDCRST_MAG68</strain>
    </source>
</reference>
<sequence length="471" mass="50526">AGAAGVRGAADGAIRGAEAGGAPAGGGDGRGDRAVDHGSAAHARDGAAGGGGVRGAAGGAGQGGVRALRRSADLPLHRLVHPGAGHLPPRAGPARRLRRAHPALDRRAAGARAAGLRRGDGGAQRVAVEHGHHRHDVRDRHVHPGGDAQRGGARDRPALRHGADADDQLRRLHRRAGHAHRHAAQRDRHRLHPHHPEGGDHLLRVDGDRRARRRGPLRRALPVPQLALPRGRGDAGRGHGADPPRARRAGPMDARPALRGHRLRRDGGALGDPRHRGPGGRRDEPAVSRDERAHPRGRGGAPGRAPPLPPSRQRSRRAGHRVGRGGAHRLGGDPAVRRRLRAGRALLQHGPGGGGGPRPDRPPPAARRVRSAGGVGDRGRAGERDDQQHRLRQHGGPRRHLHRHRRRRGPAPPRPGRDDGGEPGLHAPRLHPLQRHRLRLRLRPFDADDPLRAHPGRHRHRRHRRRHVTSL</sequence>
<feature type="non-terminal residue" evidence="2">
    <location>
        <position position="1"/>
    </location>
</feature>
<feature type="compositionally biased region" description="Basic and acidic residues" evidence="1">
    <location>
        <begin position="152"/>
        <end position="170"/>
    </location>
</feature>